<keyword evidence="4" id="KW-0411">Iron-sulfur</keyword>
<organism evidence="8 9">
    <name type="scientific">Candidula unifasciata</name>
    <dbReference type="NCBI Taxonomy" id="100452"/>
    <lineage>
        <taxon>Eukaryota</taxon>
        <taxon>Metazoa</taxon>
        <taxon>Spiralia</taxon>
        <taxon>Lophotrochozoa</taxon>
        <taxon>Mollusca</taxon>
        <taxon>Gastropoda</taxon>
        <taxon>Heterobranchia</taxon>
        <taxon>Euthyneura</taxon>
        <taxon>Panpulmonata</taxon>
        <taxon>Eupulmonata</taxon>
        <taxon>Stylommatophora</taxon>
        <taxon>Helicina</taxon>
        <taxon>Helicoidea</taxon>
        <taxon>Geomitridae</taxon>
        <taxon>Candidula</taxon>
    </lineage>
</organism>
<keyword evidence="2" id="KW-0479">Metal-binding</keyword>
<dbReference type="Proteomes" id="UP000678393">
    <property type="component" value="Unassembled WGS sequence"/>
</dbReference>
<evidence type="ECO:0000256" key="4">
    <source>
        <dbReference type="ARBA" id="ARBA00023014"/>
    </source>
</evidence>
<comment type="cofactor">
    <cofactor evidence="5">
        <name>[2Fe-2S] cluster</name>
        <dbReference type="ChEBI" id="CHEBI:190135"/>
    </cofactor>
</comment>
<evidence type="ECO:0000313" key="9">
    <source>
        <dbReference type="Proteomes" id="UP000678393"/>
    </source>
</evidence>
<reference evidence="8" key="1">
    <citation type="submission" date="2021-04" db="EMBL/GenBank/DDBJ databases">
        <authorList>
            <consortium name="Molecular Ecology Group"/>
        </authorList>
    </citation>
    <scope>NUCLEOTIDE SEQUENCE</scope>
</reference>
<evidence type="ECO:0000256" key="2">
    <source>
        <dbReference type="ARBA" id="ARBA00022723"/>
    </source>
</evidence>
<evidence type="ECO:0000256" key="6">
    <source>
        <dbReference type="SAM" id="MobiDB-lite"/>
    </source>
</evidence>
<dbReference type="Gene3D" id="3.40.5.90">
    <property type="entry name" value="CDGSH iron-sulfur domain, mitoNEET-type"/>
    <property type="match status" value="2"/>
</dbReference>
<gene>
    <name evidence="8" type="ORF">CUNI_LOCUS21038</name>
</gene>
<dbReference type="InterPro" id="IPR052950">
    <property type="entry name" value="CISD"/>
</dbReference>
<feature type="domain" description="Iron-binding zinc finger CDGSH type" evidence="7">
    <location>
        <begin position="70"/>
        <end position="107"/>
    </location>
</feature>
<dbReference type="GO" id="GO:0005739">
    <property type="term" value="C:mitochondrion"/>
    <property type="evidence" value="ECO:0007669"/>
    <property type="project" value="TreeGrafter"/>
</dbReference>
<feature type="domain" description="Iron-binding zinc finger CDGSH type" evidence="7">
    <location>
        <begin position="116"/>
        <end position="153"/>
    </location>
</feature>
<keyword evidence="3" id="KW-0408">Iron</keyword>
<dbReference type="EMBL" id="CAJHNH020008334">
    <property type="protein sequence ID" value="CAG5135480.1"/>
    <property type="molecule type" value="Genomic_DNA"/>
</dbReference>
<dbReference type="AlphaFoldDB" id="A0A8S4A4P0"/>
<dbReference type="GO" id="GO:0051537">
    <property type="term" value="F:2 iron, 2 sulfur cluster binding"/>
    <property type="evidence" value="ECO:0007669"/>
    <property type="project" value="UniProtKB-KW"/>
</dbReference>
<evidence type="ECO:0000256" key="1">
    <source>
        <dbReference type="ARBA" id="ARBA00022714"/>
    </source>
</evidence>
<accession>A0A8S4A4P0</accession>
<keyword evidence="1" id="KW-0001">2Fe-2S</keyword>
<dbReference type="Pfam" id="PF09360">
    <property type="entry name" value="zf-CDGSH"/>
    <property type="match status" value="2"/>
</dbReference>
<name>A0A8S4A4P0_9EUPU</name>
<evidence type="ECO:0000313" key="8">
    <source>
        <dbReference type="EMBL" id="CAG5135480.1"/>
    </source>
</evidence>
<comment type="caution">
    <text evidence="8">The sequence shown here is derived from an EMBL/GenBank/DDBJ whole genome shotgun (WGS) entry which is preliminary data.</text>
</comment>
<dbReference type="PANTHER" id="PTHR46491">
    <property type="entry name" value="CDGSH IRON SULFUR DOMAIN PROTEIN HOMOLOG"/>
    <property type="match status" value="1"/>
</dbReference>
<protein>
    <recommendedName>
        <fullName evidence="7">Iron-binding zinc finger CDGSH type domain-containing protein</fullName>
    </recommendedName>
</protein>
<feature type="region of interest" description="Disordered" evidence="6">
    <location>
        <begin position="39"/>
        <end position="63"/>
    </location>
</feature>
<dbReference type="InterPro" id="IPR042216">
    <property type="entry name" value="MitoNEET_CISD"/>
</dbReference>
<evidence type="ECO:0000256" key="5">
    <source>
        <dbReference type="ARBA" id="ARBA00034078"/>
    </source>
</evidence>
<keyword evidence="9" id="KW-1185">Reference proteome</keyword>
<dbReference type="PANTHER" id="PTHR46491:SF3">
    <property type="entry name" value="CDGSH IRON-SULFUR DOMAIN-CONTAINING PROTEIN 3, MITOCHONDRIAL"/>
    <property type="match status" value="1"/>
</dbReference>
<dbReference type="OrthoDB" id="15717at2759"/>
<proteinExistence type="predicted"/>
<evidence type="ECO:0000259" key="7">
    <source>
        <dbReference type="SMART" id="SM00704"/>
    </source>
</evidence>
<dbReference type="InterPro" id="IPR018967">
    <property type="entry name" value="FeS-contain_CDGSH-typ"/>
</dbReference>
<sequence>MAASLVLNSTGKSCKLQCMFLSFQKASFQRLLYSAQRYRSSQNNSSDPKSEKPQAETQTLDPVKGKICDKKPMNVLLEAGKKYLYCTCGYSKNQPFCDSSHKAPNFVANRPHHSRYRPLPFTVEETKEYRLCLCKQSNNRPFCDGTHKRPDIQTAVLS</sequence>
<evidence type="ECO:0000256" key="3">
    <source>
        <dbReference type="ARBA" id="ARBA00023004"/>
    </source>
</evidence>
<dbReference type="GO" id="GO:0046872">
    <property type="term" value="F:metal ion binding"/>
    <property type="evidence" value="ECO:0007669"/>
    <property type="project" value="UniProtKB-KW"/>
</dbReference>
<dbReference type="SMART" id="SM00704">
    <property type="entry name" value="ZnF_CDGSH"/>
    <property type="match status" value="2"/>
</dbReference>